<organism evidence="2 3">
    <name type="scientific">Planktothrix rubescens CCAP 1459/22</name>
    <dbReference type="NCBI Taxonomy" id="329571"/>
    <lineage>
        <taxon>Bacteria</taxon>
        <taxon>Bacillati</taxon>
        <taxon>Cyanobacteriota</taxon>
        <taxon>Cyanophyceae</taxon>
        <taxon>Oscillatoriophycideae</taxon>
        <taxon>Oscillatoriales</taxon>
        <taxon>Microcoleaceae</taxon>
        <taxon>Planktothrix</taxon>
    </lineage>
</organism>
<dbReference type="Pfam" id="PF07510">
    <property type="entry name" value="GmrSD_C"/>
    <property type="match status" value="1"/>
</dbReference>
<gene>
    <name evidence="2" type="ORF">PLAN_120310</name>
</gene>
<reference evidence="2" key="1">
    <citation type="submission" date="2020-05" db="EMBL/GenBank/DDBJ databases">
        <authorList>
            <consortium name="Genoscope - CEA"/>
            <person name="William W."/>
        </authorList>
    </citation>
    <scope>NUCLEOTIDE SEQUENCE [LARGE SCALE GENOMIC DNA]</scope>
    <source>
        <strain evidence="2">PCC 7821</strain>
    </source>
</reference>
<evidence type="ECO:0000259" key="1">
    <source>
        <dbReference type="Pfam" id="PF07510"/>
    </source>
</evidence>
<dbReference type="EMBL" id="CZCZ02000007">
    <property type="protein sequence ID" value="CAC5341114.1"/>
    <property type="molecule type" value="Genomic_DNA"/>
</dbReference>
<dbReference type="Proteomes" id="UP000196521">
    <property type="component" value="Unassembled WGS sequence"/>
</dbReference>
<name>A0A6J7ZHT1_PLARU</name>
<dbReference type="AlphaFoldDB" id="A0A6J7ZHT1"/>
<keyword evidence="3" id="KW-1185">Reference proteome</keyword>
<feature type="domain" description="GmrSD restriction endonucleases C-terminal" evidence="1">
    <location>
        <begin position="138"/>
        <end position="273"/>
    </location>
</feature>
<accession>A0A6J7ZHT1</accession>
<dbReference type="PANTHER" id="PTHR35149:SF2">
    <property type="entry name" value="DUF262 DOMAIN-CONTAINING PROTEIN"/>
    <property type="match status" value="1"/>
</dbReference>
<comment type="caution">
    <text evidence="2">The sequence shown here is derived from an EMBL/GenBank/DDBJ whole genome shotgun (WGS) entry which is preliminary data.</text>
</comment>
<proteinExistence type="predicted"/>
<sequence>MNPHFMGSIVTMQTVSVPEGVCKYLLIDGQQRLTTILILKETNKYISDSLMRIKRLELTTVYPFLLNCYDDYSDGKFTVDEFVEILKILENFIIRRFVCNFATNSLNKMFPSLYSQIRQKIDKNFMDGLKEILSLKNYPSNDQFKSMLKEVELYATRVKAEKAKLILESIEQSFIHKERVFFENLSIEHIMPQKLNKDWEKSLGEDWETTHQLLLHTLGNLTLTGYNPELSNKPFDKKRDILLESHLQLNEYFKDKINWNKEDIEKRSEDLAEICLKIWPYFGNVLQKQKLEGTVRRTKPRVLSVRNEKYPVKNWRDVLETTLNIVADLDEDVFQGLIQDYPRLVNWNNQKFRYTRTLKNGAFVEVNLCAEDINSFCLKAIQRGGLSSEEWQVETI</sequence>
<evidence type="ECO:0000313" key="2">
    <source>
        <dbReference type="EMBL" id="CAC5341114.1"/>
    </source>
</evidence>
<dbReference type="PANTHER" id="PTHR35149">
    <property type="entry name" value="SLL5132 PROTEIN"/>
    <property type="match status" value="1"/>
</dbReference>
<dbReference type="InterPro" id="IPR011089">
    <property type="entry name" value="GmrSD_C"/>
</dbReference>
<protein>
    <recommendedName>
        <fullName evidence="1">GmrSD restriction endonucleases C-terminal domain-containing protein</fullName>
    </recommendedName>
</protein>
<evidence type="ECO:0000313" key="3">
    <source>
        <dbReference type="Proteomes" id="UP000196521"/>
    </source>
</evidence>